<feature type="region of interest" description="Disordered" evidence="1">
    <location>
        <begin position="635"/>
        <end position="658"/>
    </location>
</feature>
<dbReference type="VEuPathDB" id="FungiDB:AeMF1_003084"/>
<dbReference type="SUPFAM" id="SSF56112">
    <property type="entry name" value="Protein kinase-like (PK-like)"/>
    <property type="match status" value="1"/>
</dbReference>
<dbReference type="Proteomes" id="UP000481153">
    <property type="component" value="Unassembled WGS sequence"/>
</dbReference>
<dbReference type="EMBL" id="VJMJ01000314">
    <property type="protein sequence ID" value="KAF0723132.1"/>
    <property type="molecule type" value="Genomic_DNA"/>
</dbReference>
<dbReference type="InterPro" id="IPR001245">
    <property type="entry name" value="Ser-Thr/Tyr_kinase_cat_dom"/>
</dbReference>
<proteinExistence type="predicted"/>
<dbReference type="Gene3D" id="3.30.200.20">
    <property type="entry name" value="Phosphorylase Kinase, domain 1"/>
    <property type="match status" value="1"/>
</dbReference>
<name>A0A6G0W7P9_9STRA</name>
<dbReference type="InterPro" id="IPR051681">
    <property type="entry name" value="Ser/Thr_Kinases-Pseudokinases"/>
</dbReference>
<dbReference type="VEuPathDB" id="FungiDB:AeMF1_003085"/>
<protein>
    <recommendedName>
        <fullName evidence="2">Protein kinase domain-containing protein</fullName>
    </recommendedName>
</protein>
<keyword evidence="4" id="KW-1185">Reference proteome</keyword>
<dbReference type="Gene3D" id="1.10.510.10">
    <property type="entry name" value="Transferase(Phosphotransferase) domain 1"/>
    <property type="match status" value="1"/>
</dbReference>
<dbReference type="AlphaFoldDB" id="A0A6G0W7P9"/>
<reference evidence="3 4" key="1">
    <citation type="submission" date="2019-07" db="EMBL/GenBank/DDBJ databases">
        <title>Genomics analysis of Aphanomyces spp. identifies a new class of oomycete effector associated with host adaptation.</title>
        <authorList>
            <person name="Gaulin E."/>
        </authorList>
    </citation>
    <scope>NUCLEOTIDE SEQUENCE [LARGE SCALE GENOMIC DNA]</scope>
    <source>
        <strain evidence="3 4">ATCC 201684</strain>
    </source>
</reference>
<accession>A0A6G0W7P9</accession>
<evidence type="ECO:0000313" key="3">
    <source>
        <dbReference type="EMBL" id="KAF0723132.1"/>
    </source>
</evidence>
<organism evidence="3 4">
    <name type="scientific">Aphanomyces euteiches</name>
    <dbReference type="NCBI Taxonomy" id="100861"/>
    <lineage>
        <taxon>Eukaryota</taxon>
        <taxon>Sar</taxon>
        <taxon>Stramenopiles</taxon>
        <taxon>Oomycota</taxon>
        <taxon>Saprolegniomycetes</taxon>
        <taxon>Saprolegniales</taxon>
        <taxon>Verrucalvaceae</taxon>
        <taxon>Aphanomyces</taxon>
    </lineage>
</organism>
<evidence type="ECO:0000259" key="2">
    <source>
        <dbReference type="PROSITE" id="PS50011"/>
    </source>
</evidence>
<gene>
    <name evidence="3" type="ORF">Ae201684_017879</name>
</gene>
<evidence type="ECO:0000313" key="4">
    <source>
        <dbReference type="Proteomes" id="UP000481153"/>
    </source>
</evidence>
<dbReference type="PANTHER" id="PTHR44329">
    <property type="entry name" value="SERINE/THREONINE-PROTEIN KINASE TNNI3K-RELATED"/>
    <property type="match status" value="1"/>
</dbReference>
<dbReference type="PROSITE" id="PS50011">
    <property type="entry name" value="PROTEIN_KINASE_DOM"/>
    <property type="match status" value="1"/>
</dbReference>
<dbReference type="PANTHER" id="PTHR44329:SF214">
    <property type="entry name" value="PROTEIN KINASE DOMAIN-CONTAINING PROTEIN"/>
    <property type="match status" value="1"/>
</dbReference>
<dbReference type="InterPro" id="IPR011009">
    <property type="entry name" value="Kinase-like_dom_sf"/>
</dbReference>
<evidence type="ECO:0000256" key="1">
    <source>
        <dbReference type="SAM" id="MobiDB-lite"/>
    </source>
</evidence>
<dbReference type="Pfam" id="PF07714">
    <property type="entry name" value="PK_Tyr_Ser-Thr"/>
    <property type="match status" value="1"/>
</dbReference>
<dbReference type="GO" id="GO:0005524">
    <property type="term" value="F:ATP binding"/>
    <property type="evidence" value="ECO:0007669"/>
    <property type="project" value="InterPro"/>
</dbReference>
<dbReference type="InterPro" id="IPR000719">
    <property type="entry name" value="Prot_kinase_dom"/>
</dbReference>
<sequence>MFSQESARDQDSKRASMKITTTLLMLLVGLIVLVHALDVAELVITSSTGTYNRILSANESIIQFGGTLDSLSLGKSLVLVVYSGAQLNGQLEFYGQNFTRDSIYGIGSVKVVTLKDAFAMARQDPTDVVVRYYKLFFPNVLFSRVPVTQGVKNLTSMMPWIIQSMDIPEHVVVEAHRHENYEGESIIWTKSLASDFIKSFQVRLQNDSYVSKPLDSVTLYLSGYADSATLSMMPGEAVPTIIFLLGKFNIGFAGAEVPPGLVLLTYAQPNFEGSYALFRPGFYPYHENLNDMNMNSFKVLHESDALPNQPQADVSQVVQCQPVAGLVDLHIQVGSSFHFIQPNFCLAFQIPAGVSVVLYDRPWFLEWKLRMRSMRVVRNQNLPPQPPQALPSNNSFIESYIVGFPSMIGIALTFCSEFNFQGTCISYEKNVQYNDMVWSSYKSYTVTRSGDINLQRGSVKFIGCYPPVVPFLSWTPIFLQADEVIYELVYPWDQNVVNFTVPKGLVIAAFSKPNLQGDCFAWTADADDLGEWSTKIRSLMTTTLSNWSGCQPFLHETTHVPTTSPQKTPSGYDLPSMKPVLPSPSQLSTANEPMNSDDNAIAQLMVVTTMPSHTVAVPTGDSILSNSSNSVLSKSNSSNSVLSNSNSSNSVLPKSNSSNTTATPFIVIAPKTGSYLNRPTTTLAPTTLPLVCSCGVAVVVFVTTAYFVRKKKLPESSSDFLDYANLDWQDLDLWRLDIPLLPLNHQLATGSTSVIYLGQLYGRPVAVKILAKPTPDAVQAFIDEIMYVTQLKSPYIVSLIGVAWTNATNLQCVMEYMNLGDLRSYLANVKSFAWESKVACALSVAEALFFFHVQQHIHRDVKSRNILLDSVKGAKLSDFGASKEVIYGDIMTAAVGTLRWMAPEMLLFKPYTTSVDIYSFGVVMSELSTHDLPYANVLDAKGQPLSEESIAGRVIHDEMRPSFGECPVWFKQLGMRCMAQNPDDRPTAVQIIFELKRQ</sequence>
<dbReference type="SMART" id="SM00220">
    <property type="entry name" value="S_TKc"/>
    <property type="match status" value="1"/>
</dbReference>
<comment type="caution">
    <text evidence="3">The sequence shown here is derived from an EMBL/GenBank/DDBJ whole genome shotgun (WGS) entry which is preliminary data.</text>
</comment>
<feature type="domain" description="Protein kinase" evidence="2">
    <location>
        <begin position="741"/>
        <end position="998"/>
    </location>
</feature>
<dbReference type="GO" id="GO:0004674">
    <property type="term" value="F:protein serine/threonine kinase activity"/>
    <property type="evidence" value="ECO:0007669"/>
    <property type="project" value="TreeGrafter"/>
</dbReference>